<dbReference type="STRING" id="1036808.A0A0C3E0N4"/>
<comment type="catalytic activity">
    <reaction evidence="11">
        <text>ATP + H2O = ADP + phosphate + H(+)</text>
        <dbReference type="Rhea" id="RHEA:13065"/>
        <dbReference type="ChEBI" id="CHEBI:15377"/>
        <dbReference type="ChEBI" id="CHEBI:15378"/>
        <dbReference type="ChEBI" id="CHEBI:30616"/>
        <dbReference type="ChEBI" id="CHEBI:43474"/>
        <dbReference type="ChEBI" id="CHEBI:456216"/>
        <dbReference type="EC" id="3.6.4.13"/>
    </reaction>
</comment>
<dbReference type="SMART" id="SM00487">
    <property type="entry name" value="DEXDc"/>
    <property type="match status" value="1"/>
</dbReference>
<keyword evidence="4 10" id="KW-0547">Nucleotide-binding</keyword>
<accession>A0A0C3E0N4</accession>
<dbReference type="GO" id="GO:0005730">
    <property type="term" value="C:nucleolus"/>
    <property type="evidence" value="ECO:0007669"/>
    <property type="project" value="UniProtKB-SubCell"/>
</dbReference>
<organism evidence="16 17">
    <name type="scientific">Scleroderma citrinum Foug A</name>
    <dbReference type="NCBI Taxonomy" id="1036808"/>
    <lineage>
        <taxon>Eukaryota</taxon>
        <taxon>Fungi</taxon>
        <taxon>Dikarya</taxon>
        <taxon>Basidiomycota</taxon>
        <taxon>Agaricomycotina</taxon>
        <taxon>Agaricomycetes</taxon>
        <taxon>Agaricomycetidae</taxon>
        <taxon>Boletales</taxon>
        <taxon>Sclerodermatineae</taxon>
        <taxon>Sclerodermataceae</taxon>
        <taxon>Scleroderma</taxon>
    </lineage>
</organism>
<evidence type="ECO:0000256" key="12">
    <source>
        <dbReference type="SAM" id="MobiDB-lite"/>
    </source>
</evidence>
<dbReference type="GO" id="GO:0006364">
    <property type="term" value="P:rRNA processing"/>
    <property type="evidence" value="ECO:0007669"/>
    <property type="project" value="UniProtKB-KW"/>
</dbReference>
<feature type="region of interest" description="Disordered" evidence="12">
    <location>
        <begin position="1"/>
        <end position="28"/>
    </location>
</feature>
<evidence type="ECO:0000259" key="13">
    <source>
        <dbReference type="PROSITE" id="PS51192"/>
    </source>
</evidence>
<keyword evidence="17" id="KW-1185">Reference proteome</keyword>
<evidence type="ECO:0000259" key="15">
    <source>
        <dbReference type="PROSITE" id="PS51195"/>
    </source>
</evidence>
<dbReference type="InterPro" id="IPR027417">
    <property type="entry name" value="P-loop_NTPase"/>
</dbReference>
<dbReference type="Proteomes" id="UP000053989">
    <property type="component" value="Unassembled WGS sequence"/>
</dbReference>
<evidence type="ECO:0000256" key="9">
    <source>
        <dbReference type="PROSITE-ProRule" id="PRU00552"/>
    </source>
</evidence>
<keyword evidence="2" id="KW-0690">Ribosome biogenesis</keyword>
<dbReference type="InterPro" id="IPR014001">
    <property type="entry name" value="Helicase_ATP-bd"/>
</dbReference>
<sequence length="710" mass="80626">MSLTARHSISRRRKQKRNPRPPLRPHKLSEKKKELEGLDAVAMSLRIPEGLRAFADLPISNYTKRGLKKRSFVEMTDIQASSIPVSLKGKDVLGAARTGSGKTISFLIPTLEILHRRKWGPQDGLGALIISPTRELAVQIFEVLRSIGCYHNFSAGLIIGGKNLKDERERLSRMNILVATPGRLLQHMDQTFGFECDNLQLLVLDEADRILDMGFARTLSALLSHLPKSRQTLLFSATQTQSVAQLARLSLKEPVSIGIGNEESKIDTPETLSQYHSTCNLDKKIDVVWSIIKTHLQSKVLVFLSSGKQVRFVYESFHRMQPARGLDFPSVDWVVQVDAPEDAETYIHRVGRTARYDSPGQGLLLLLPSEEEGMLAVLRNKGVKFEHIKIRASKTRSIQNSLQKLAFQDPEIKYLGQRAFVSYVRSVHLHKDKEVFKVHELPVGEFAKSMGLPGTPKVKFLSRERTNGRKNAPRTASDESESAESSGEEHEGEELSSKPSIRTKYDRMFGRKNQNILSKHYAKMVDHGDASDEEFITLKRADHDLPESKEQEYDAEDLSKRKLKLSRTKRMAAKYGQLGKKLVFDDDGNAHEMYKMVDPQEFYIHGMDSIKEAGRKFAEGEKGRLTSWTRKWQRRKRKRKSSRDQEEGAIVAPLSDDSRYVTPDFDLPSERESDMEPAPKRPKGSSLFTQPQLQSLQDEETLALRFLRNQ</sequence>
<evidence type="ECO:0000256" key="6">
    <source>
        <dbReference type="ARBA" id="ARBA00022806"/>
    </source>
</evidence>
<dbReference type="PANTHER" id="PTHR24031">
    <property type="entry name" value="RNA HELICASE"/>
    <property type="match status" value="1"/>
</dbReference>
<feature type="compositionally biased region" description="Basic and acidic residues" evidence="12">
    <location>
        <begin position="487"/>
        <end position="496"/>
    </location>
</feature>
<dbReference type="PROSITE" id="PS00039">
    <property type="entry name" value="DEAD_ATP_HELICASE"/>
    <property type="match status" value="1"/>
</dbReference>
<feature type="domain" description="Helicase C-terminal" evidence="14">
    <location>
        <begin position="218"/>
        <end position="406"/>
    </location>
</feature>
<dbReference type="OrthoDB" id="10259640at2759"/>
<comment type="domain">
    <text evidence="11">The Q motif is unique to and characteristic of the DEAD box family of RNA helicases and controls ATP binding and hydrolysis.</text>
</comment>
<dbReference type="EMBL" id="KN822049">
    <property type="protein sequence ID" value="KIM61646.1"/>
    <property type="molecule type" value="Genomic_DNA"/>
</dbReference>
<dbReference type="HOGENOM" id="CLU_003041_26_1_1"/>
<evidence type="ECO:0000256" key="11">
    <source>
        <dbReference type="RuleBase" id="RU365068"/>
    </source>
</evidence>
<keyword evidence="8 11" id="KW-0694">RNA-binding</keyword>
<protein>
    <recommendedName>
        <fullName evidence="11">ATP-dependent RNA helicase</fullName>
        <ecNumber evidence="11">3.6.4.13</ecNumber>
    </recommendedName>
</protein>
<dbReference type="GO" id="GO:0016887">
    <property type="term" value="F:ATP hydrolysis activity"/>
    <property type="evidence" value="ECO:0007669"/>
    <property type="project" value="RHEA"/>
</dbReference>
<dbReference type="EC" id="3.6.4.13" evidence="11"/>
<feature type="short sequence motif" description="Q motif" evidence="9">
    <location>
        <begin position="52"/>
        <end position="80"/>
    </location>
</feature>
<dbReference type="Pfam" id="PF00270">
    <property type="entry name" value="DEAD"/>
    <property type="match status" value="1"/>
</dbReference>
<dbReference type="SMART" id="SM01178">
    <property type="entry name" value="DUF4217"/>
    <property type="match status" value="1"/>
</dbReference>
<dbReference type="SMART" id="SM00490">
    <property type="entry name" value="HELICc"/>
    <property type="match status" value="1"/>
</dbReference>
<proteinExistence type="inferred from homology"/>
<dbReference type="InParanoid" id="A0A0C3E0N4"/>
<evidence type="ECO:0000259" key="14">
    <source>
        <dbReference type="PROSITE" id="PS51194"/>
    </source>
</evidence>
<comment type="function">
    <text evidence="11">RNA helicase.</text>
</comment>
<comment type="subcellular location">
    <subcellularLocation>
        <location evidence="1">Nucleus</location>
        <location evidence="1">Nucleolus</location>
    </subcellularLocation>
</comment>
<evidence type="ECO:0000256" key="4">
    <source>
        <dbReference type="ARBA" id="ARBA00022741"/>
    </source>
</evidence>
<dbReference type="InterPro" id="IPR001650">
    <property type="entry name" value="Helicase_C-like"/>
</dbReference>
<dbReference type="PROSITE" id="PS51194">
    <property type="entry name" value="HELICASE_CTER"/>
    <property type="match status" value="1"/>
</dbReference>
<dbReference type="CDD" id="cd17941">
    <property type="entry name" value="DEADc_DDX10"/>
    <property type="match status" value="1"/>
</dbReference>
<feature type="domain" description="DEAD-box RNA helicase Q" evidence="15">
    <location>
        <begin position="52"/>
        <end position="80"/>
    </location>
</feature>
<evidence type="ECO:0000313" key="17">
    <source>
        <dbReference type="Proteomes" id="UP000053989"/>
    </source>
</evidence>
<reference evidence="17" key="2">
    <citation type="submission" date="2015-01" db="EMBL/GenBank/DDBJ databases">
        <title>Evolutionary Origins and Diversification of the Mycorrhizal Mutualists.</title>
        <authorList>
            <consortium name="DOE Joint Genome Institute"/>
            <consortium name="Mycorrhizal Genomics Consortium"/>
            <person name="Kohler A."/>
            <person name="Kuo A."/>
            <person name="Nagy L.G."/>
            <person name="Floudas D."/>
            <person name="Copeland A."/>
            <person name="Barry K.W."/>
            <person name="Cichocki N."/>
            <person name="Veneault-Fourrey C."/>
            <person name="LaButti K."/>
            <person name="Lindquist E.A."/>
            <person name="Lipzen A."/>
            <person name="Lundell T."/>
            <person name="Morin E."/>
            <person name="Murat C."/>
            <person name="Riley R."/>
            <person name="Ohm R."/>
            <person name="Sun H."/>
            <person name="Tunlid A."/>
            <person name="Henrissat B."/>
            <person name="Grigoriev I.V."/>
            <person name="Hibbett D.S."/>
            <person name="Martin F."/>
        </authorList>
    </citation>
    <scope>NUCLEOTIDE SEQUENCE [LARGE SCALE GENOMIC DNA]</scope>
    <source>
        <strain evidence="17">Foug A</strain>
    </source>
</reference>
<keyword evidence="3" id="KW-0698">rRNA processing</keyword>
<dbReference type="FunCoup" id="A0A0C3E0N4">
    <property type="interactions" value="858"/>
</dbReference>
<evidence type="ECO:0000256" key="2">
    <source>
        <dbReference type="ARBA" id="ARBA00022517"/>
    </source>
</evidence>
<dbReference type="InterPro" id="IPR011545">
    <property type="entry name" value="DEAD/DEAH_box_helicase_dom"/>
</dbReference>
<dbReference type="SUPFAM" id="SSF52540">
    <property type="entry name" value="P-loop containing nucleoside triphosphate hydrolases"/>
    <property type="match status" value="2"/>
</dbReference>
<dbReference type="Gene3D" id="3.40.50.300">
    <property type="entry name" value="P-loop containing nucleotide triphosphate hydrolases"/>
    <property type="match status" value="2"/>
</dbReference>
<dbReference type="InterPro" id="IPR025313">
    <property type="entry name" value="SPB4-like_CTE"/>
</dbReference>
<dbReference type="GO" id="GO:0005524">
    <property type="term" value="F:ATP binding"/>
    <property type="evidence" value="ECO:0007669"/>
    <property type="project" value="UniProtKB-UniRule"/>
</dbReference>
<evidence type="ECO:0000313" key="16">
    <source>
        <dbReference type="EMBL" id="KIM61646.1"/>
    </source>
</evidence>
<evidence type="ECO:0000256" key="10">
    <source>
        <dbReference type="RuleBase" id="RU000492"/>
    </source>
</evidence>
<evidence type="ECO:0000256" key="8">
    <source>
        <dbReference type="ARBA" id="ARBA00022884"/>
    </source>
</evidence>
<comment type="similarity">
    <text evidence="10">Belongs to the DEAD box helicase family.</text>
</comment>
<feature type="region of interest" description="Disordered" evidence="12">
    <location>
        <begin position="457"/>
        <end position="503"/>
    </location>
</feature>
<dbReference type="AlphaFoldDB" id="A0A0C3E0N4"/>
<reference evidence="16 17" key="1">
    <citation type="submission" date="2014-04" db="EMBL/GenBank/DDBJ databases">
        <authorList>
            <consortium name="DOE Joint Genome Institute"/>
            <person name="Kuo A."/>
            <person name="Kohler A."/>
            <person name="Nagy L.G."/>
            <person name="Floudas D."/>
            <person name="Copeland A."/>
            <person name="Barry K.W."/>
            <person name="Cichocki N."/>
            <person name="Veneault-Fourrey C."/>
            <person name="LaButti K."/>
            <person name="Lindquist E.A."/>
            <person name="Lipzen A."/>
            <person name="Lundell T."/>
            <person name="Morin E."/>
            <person name="Murat C."/>
            <person name="Sun H."/>
            <person name="Tunlid A."/>
            <person name="Henrissat B."/>
            <person name="Grigoriev I.V."/>
            <person name="Hibbett D.S."/>
            <person name="Martin F."/>
            <person name="Nordberg H.P."/>
            <person name="Cantor M.N."/>
            <person name="Hua S.X."/>
        </authorList>
    </citation>
    <scope>NUCLEOTIDE SEQUENCE [LARGE SCALE GENOMIC DNA]</scope>
    <source>
        <strain evidence="16 17">Foug A</strain>
    </source>
</reference>
<feature type="region of interest" description="Disordered" evidence="12">
    <location>
        <begin position="629"/>
        <end position="694"/>
    </location>
</feature>
<feature type="domain" description="Helicase ATP-binding" evidence="13">
    <location>
        <begin position="83"/>
        <end position="257"/>
    </location>
</feature>
<evidence type="ECO:0000256" key="3">
    <source>
        <dbReference type="ARBA" id="ARBA00022552"/>
    </source>
</evidence>
<keyword evidence="7 10" id="KW-0067">ATP-binding</keyword>
<feature type="compositionally biased region" description="Basic residues" evidence="12">
    <location>
        <begin position="8"/>
        <end position="26"/>
    </location>
</feature>
<dbReference type="GO" id="GO:0003724">
    <property type="term" value="F:RNA helicase activity"/>
    <property type="evidence" value="ECO:0007669"/>
    <property type="project" value="UniProtKB-EC"/>
</dbReference>
<dbReference type="GO" id="GO:0003723">
    <property type="term" value="F:RNA binding"/>
    <property type="evidence" value="ECO:0007669"/>
    <property type="project" value="UniProtKB-UniRule"/>
</dbReference>
<name>A0A0C3E0N4_9AGAM</name>
<feature type="compositionally biased region" description="Basic and acidic residues" evidence="12">
    <location>
        <begin position="668"/>
        <end position="679"/>
    </location>
</feature>
<keyword evidence="6 10" id="KW-0347">Helicase</keyword>
<feature type="compositionally biased region" description="Basic residues" evidence="12">
    <location>
        <begin position="631"/>
        <end position="641"/>
    </location>
</feature>
<dbReference type="PROSITE" id="PS51192">
    <property type="entry name" value="HELICASE_ATP_BIND_1"/>
    <property type="match status" value="1"/>
</dbReference>
<gene>
    <name evidence="16" type="ORF">SCLCIDRAFT_16065</name>
</gene>
<keyword evidence="5 10" id="KW-0378">Hydrolase</keyword>
<evidence type="ECO:0000256" key="1">
    <source>
        <dbReference type="ARBA" id="ARBA00004604"/>
    </source>
</evidence>
<evidence type="ECO:0000256" key="5">
    <source>
        <dbReference type="ARBA" id="ARBA00022801"/>
    </source>
</evidence>
<dbReference type="InterPro" id="IPR000629">
    <property type="entry name" value="RNA-helicase_DEAD-box_CS"/>
</dbReference>
<dbReference type="Pfam" id="PF13959">
    <property type="entry name" value="CTE_SPB4"/>
    <property type="match status" value="1"/>
</dbReference>
<dbReference type="Pfam" id="PF00271">
    <property type="entry name" value="Helicase_C"/>
    <property type="match status" value="1"/>
</dbReference>
<dbReference type="PROSITE" id="PS51195">
    <property type="entry name" value="Q_MOTIF"/>
    <property type="match status" value="1"/>
</dbReference>
<dbReference type="InterPro" id="IPR014014">
    <property type="entry name" value="RNA_helicase_DEAD_Q_motif"/>
</dbReference>
<evidence type="ECO:0000256" key="7">
    <source>
        <dbReference type="ARBA" id="ARBA00022840"/>
    </source>
</evidence>